<comment type="subcellular location">
    <subcellularLocation>
        <location evidence="1">Cell membrane</location>
        <topology evidence="1">Multi-pass membrane protein</topology>
    </subcellularLocation>
</comment>
<evidence type="ECO:0000256" key="2">
    <source>
        <dbReference type="ARBA" id="ARBA00022448"/>
    </source>
</evidence>
<keyword evidence="6 8" id="KW-1133">Transmembrane helix</keyword>
<feature type="transmembrane region" description="Helical" evidence="8">
    <location>
        <begin position="125"/>
        <end position="143"/>
    </location>
</feature>
<evidence type="ECO:0000256" key="1">
    <source>
        <dbReference type="ARBA" id="ARBA00004651"/>
    </source>
</evidence>
<evidence type="ECO:0000256" key="8">
    <source>
        <dbReference type="SAM" id="Phobius"/>
    </source>
</evidence>
<keyword evidence="7 8" id="KW-0472">Membrane</keyword>
<dbReference type="InterPro" id="IPR001851">
    <property type="entry name" value="ABC_transp_permease"/>
</dbReference>
<evidence type="ECO:0000256" key="4">
    <source>
        <dbReference type="ARBA" id="ARBA00022519"/>
    </source>
</evidence>
<keyword evidence="5 8" id="KW-0812">Transmembrane</keyword>
<feature type="transmembrane region" description="Helical" evidence="8">
    <location>
        <begin position="20"/>
        <end position="37"/>
    </location>
</feature>
<keyword evidence="4" id="KW-0997">Cell inner membrane</keyword>
<feature type="transmembrane region" description="Helical" evidence="8">
    <location>
        <begin position="298"/>
        <end position="316"/>
    </location>
</feature>
<dbReference type="EMBL" id="JBEYBN010000003">
    <property type="protein sequence ID" value="MEU2265638.1"/>
    <property type="molecule type" value="Genomic_DNA"/>
</dbReference>
<name>A0ABV2XNR4_9ACTN</name>
<feature type="transmembrane region" description="Helical" evidence="8">
    <location>
        <begin position="214"/>
        <end position="237"/>
    </location>
</feature>
<gene>
    <name evidence="9" type="ORF">ABZ568_04160</name>
</gene>
<accession>A0ABV2XNR4</accession>
<dbReference type="Pfam" id="PF02653">
    <property type="entry name" value="BPD_transp_2"/>
    <property type="match status" value="1"/>
</dbReference>
<evidence type="ECO:0000256" key="6">
    <source>
        <dbReference type="ARBA" id="ARBA00022989"/>
    </source>
</evidence>
<dbReference type="RefSeq" id="WP_359785206.1">
    <property type="nucleotide sequence ID" value="NZ_JBEYBN010000003.1"/>
</dbReference>
<organism evidence="9 10">
    <name type="scientific">Streptomyces olindensis</name>
    <dbReference type="NCBI Taxonomy" id="358823"/>
    <lineage>
        <taxon>Bacteria</taxon>
        <taxon>Bacillati</taxon>
        <taxon>Actinomycetota</taxon>
        <taxon>Actinomycetes</taxon>
        <taxon>Kitasatosporales</taxon>
        <taxon>Streptomycetaceae</taxon>
        <taxon>Streptomyces</taxon>
    </lineage>
</organism>
<feature type="transmembrane region" description="Helical" evidence="8">
    <location>
        <begin position="273"/>
        <end position="292"/>
    </location>
</feature>
<sequence length="346" mass="35617">MPRTRFARAFLSRPQRLLPTSALGIALLAYLALPLYSGEPLVAFDTFNALQFFARLAPLVLGLGLTMFAGEFDLSIVGTYALGGMLAVQYGGAHWVTGIAVALTAGAVIGAVQGTVVARFNIPSMPVTLGTYIALLGLTKAISGGLSKTYDNISVTLWVDRQIAVILSPRSLLVLAAFAVVGLILGCSRWGREIRAIGSDRRASRVSGVRADRLLIGLFATSGVLAAASGALLNFSLGAANPDPGTQPLILAVVGALLGGVSLAGGRGSVAGLLAGALTVSLLAQIVTAAGLPDYLAQLFYAALLLLIVAVEAPGLRRAWTRSSVRLHSRRSAALAGATDSRKAAS</sequence>
<dbReference type="CDD" id="cd06579">
    <property type="entry name" value="TM_PBP1_transp_AraH_like"/>
    <property type="match status" value="1"/>
</dbReference>
<evidence type="ECO:0000256" key="5">
    <source>
        <dbReference type="ARBA" id="ARBA00022692"/>
    </source>
</evidence>
<keyword evidence="10" id="KW-1185">Reference proteome</keyword>
<keyword evidence="3" id="KW-1003">Cell membrane</keyword>
<dbReference type="Proteomes" id="UP001550603">
    <property type="component" value="Unassembled WGS sequence"/>
</dbReference>
<proteinExistence type="predicted"/>
<feature type="transmembrane region" description="Helical" evidence="8">
    <location>
        <begin position="99"/>
        <end position="118"/>
    </location>
</feature>
<dbReference type="PANTHER" id="PTHR32196">
    <property type="entry name" value="ABC TRANSPORTER PERMEASE PROTEIN YPHD-RELATED-RELATED"/>
    <property type="match status" value="1"/>
</dbReference>
<evidence type="ECO:0000256" key="3">
    <source>
        <dbReference type="ARBA" id="ARBA00022475"/>
    </source>
</evidence>
<protein>
    <submittedName>
        <fullName evidence="9">ABC transporter permease</fullName>
    </submittedName>
</protein>
<dbReference type="PANTHER" id="PTHR32196:SF21">
    <property type="entry name" value="ABC TRANSPORTER PERMEASE PROTEIN YPHD-RELATED"/>
    <property type="match status" value="1"/>
</dbReference>
<feature type="transmembrane region" description="Helical" evidence="8">
    <location>
        <begin position="163"/>
        <end position="185"/>
    </location>
</feature>
<reference evidence="9 10" key="1">
    <citation type="submission" date="2024-06" db="EMBL/GenBank/DDBJ databases">
        <title>The Natural Products Discovery Center: Release of the First 8490 Sequenced Strains for Exploring Actinobacteria Biosynthetic Diversity.</title>
        <authorList>
            <person name="Kalkreuter E."/>
            <person name="Kautsar S.A."/>
            <person name="Yang D."/>
            <person name="Bader C.D."/>
            <person name="Teijaro C.N."/>
            <person name="Fluegel L."/>
            <person name="Davis C.M."/>
            <person name="Simpson J.R."/>
            <person name="Lauterbach L."/>
            <person name="Steele A.D."/>
            <person name="Gui C."/>
            <person name="Meng S."/>
            <person name="Li G."/>
            <person name="Viehrig K."/>
            <person name="Ye F."/>
            <person name="Su P."/>
            <person name="Kiefer A.F."/>
            <person name="Nichols A."/>
            <person name="Cepeda A.J."/>
            <person name="Yan W."/>
            <person name="Fan B."/>
            <person name="Jiang Y."/>
            <person name="Adhikari A."/>
            <person name="Zheng C.-J."/>
            <person name="Schuster L."/>
            <person name="Cowan T.M."/>
            <person name="Smanski M.J."/>
            <person name="Chevrette M.G."/>
            <person name="De Carvalho L.P.S."/>
            <person name="Shen B."/>
        </authorList>
    </citation>
    <scope>NUCLEOTIDE SEQUENCE [LARGE SCALE GENOMIC DNA]</scope>
    <source>
        <strain evidence="9 10">NPDC019583</strain>
    </source>
</reference>
<evidence type="ECO:0000256" key="7">
    <source>
        <dbReference type="ARBA" id="ARBA00023136"/>
    </source>
</evidence>
<evidence type="ECO:0000313" key="10">
    <source>
        <dbReference type="Proteomes" id="UP001550603"/>
    </source>
</evidence>
<feature type="transmembrane region" description="Helical" evidence="8">
    <location>
        <begin position="249"/>
        <end position="266"/>
    </location>
</feature>
<keyword evidence="2" id="KW-0813">Transport</keyword>
<comment type="caution">
    <text evidence="9">The sequence shown here is derived from an EMBL/GenBank/DDBJ whole genome shotgun (WGS) entry which is preliminary data.</text>
</comment>
<evidence type="ECO:0000313" key="9">
    <source>
        <dbReference type="EMBL" id="MEU2265638.1"/>
    </source>
</evidence>